<dbReference type="OrthoDB" id="3918601at2759"/>
<accession>A0A9P3FEI5</accession>
<dbReference type="InterPro" id="IPR049326">
    <property type="entry name" value="Rhodopsin_dom_fungi"/>
</dbReference>
<keyword evidence="5" id="KW-1185">Reference proteome</keyword>
<evidence type="ECO:0000256" key="2">
    <source>
        <dbReference type="SAM" id="Phobius"/>
    </source>
</evidence>
<dbReference type="EMBL" id="BOLY01000002">
    <property type="protein sequence ID" value="GIZ41012.1"/>
    <property type="molecule type" value="Genomic_DNA"/>
</dbReference>
<name>A0A9P3FEI5_9PEZI</name>
<feature type="transmembrane region" description="Helical" evidence="2">
    <location>
        <begin position="126"/>
        <end position="149"/>
    </location>
</feature>
<evidence type="ECO:0000256" key="1">
    <source>
        <dbReference type="SAM" id="MobiDB-lite"/>
    </source>
</evidence>
<dbReference type="Proteomes" id="UP000825890">
    <property type="component" value="Unassembled WGS sequence"/>
</dbReference>
<protein>
    <recommendedName>
        <fullName evidence="3">Rhodopsin domain-containing protein</fullName>
    </recommendedName>
</protein>
<dbReference type="PANTHER" id="PTHR39614:SF2">
    <property type="entry name" value="INTEGRAL MEMBRANE PROTEIN"/>
    <property type="match status" value="1"/>
</dbReference>
<dbReference type="AlphaFoldDB" id="A0A9P3FEI5"/>
<feature type="transmembrane region" description="Helical" evidence="2">
    <location>
        <begin position="250"/>
        <end position="271"/>
    </location>
</feature>
<feature type="transmembrane region" description="Helical" evidence="2">
    <location>
        <begin position="205"/>
        <end position="230"/>
    </location>
</feature>
<dbReference type="GeneID" id="68289904"/>
<keyword evidence="2" id="KW-1133">Transmembrane helix</keyword>
<evidence type="ECO:0000259" key="3">
    <source>
        <dbReference type="Pfam" id="PF20684"/>
    </source>
</evidence>
<keyword evidence="2" id="KW-0472">Membrane</keyword>
<feature type="transmembrane region" description="Helical" evidence="2">
    <location>
        <begin position="15"/>
        <end position="36"/>
    </location>
</feature>
<organism evidence="4 5">
    <name type="scientific">Cercospora kikuchii</name>
    <dbReference type="NCBI Taxonomy" id="84275"/>
    <lineage>
        <taxon>Eukaryota</taxon>
        <taxon>Fungi</taxon>
        <taxon>Dikarya</taxon>
        <taxon>Ascomycota</taxon>
        <taxon>Pezizomycotina</taxon>
        <taxon>Dothideomycetes</taxon>
        <taxon>Dothideomycetidae</taxon>
        <taxon>Mycosphaerellales</taxon>
        <taxon>Mycosphaerellaceae</taxon>
        <taxon>Cercospora</taxon>
    </lineage>
</organism>
<keyword evidence="2" id="KW-0812">Transmembrane</keyword>
<feature type="compositionally biased region" description="Polar residues" evidence="1">
    <location>
        <begin position="287"/>
        <end position="308"/>
    </location>
</feature>
<gene>
    <name evidence="4" type="ORF">CKM354_000432900</name>
</gene>
<proteinExistence type="predicted"/>
<feature type="compositionally biased region" description="Basic and acidic residues" evidence="1">
    <location>
        <begin position="362"/>
        <end position="378"/>
    </location>
</feature>
<feature type="region of interest" description="Disordered" evidence="1">
    <location>
        <begin position="287"/>
        <end position="325"/>
    </location>
</feature>
<feature type="domain" description="Rhodopsin" evidence="3">
    <location>
        <begin position="42"/>
        <end position="268"/>
    </location>
</feature>
<evidence type="ECO:0000313" key="4">
    <source>
        <dbReference type="EMBL" id="GIZ41012.1"/>
    </source>
</evidence>
<dbReference type="RefSeq" id="XP_044655499.1">
    <property type="nucleotide sequence ID" value="XM_044799564.1"/>
</dbReference>
<sequence>MDSGFATATATDTRAWLWVASFLSLIYSLLCLAARFTGKWDLLWWDDLILSGGYLSAIVHWGFLFQAFTSGVGVASIAISRDQLNVAAKMYFGSRIPGFVAHCLAKLSILVFTRRIFAGDIYKESVFFGVSYAATIIYGVLGVLLSSAGCRPADSLTPSVNAVCDFNTARWTIITAFDGLTELIILAMPVWFISKNQLKASKKRIVIFVYMFRLIVIGFSIATTSTYFDFLKTNSNDPIDIAPTIAWQEVSLGFSLISASFPCLRSFLWAFMSRGLMTMYGNTTASASESRSQNQSVQLRSMNKSYASQADRDTNGAPGGGPRLRPERALEYSVHVRGDAPTSSLTQASRKKSQIDPYGSRKRSDDSDQMIIHHETSYRVESSY</sequence>
<dbReference type="PANTHER" id="PTHR39614">
    <property type="entry name" value="INTEGRAL MEMBRANE PROTEIN"/>
    <property type="match status" value="1"/>
</dbReference>
<evidence type="ECO:0000313" key="5">
    <source>
        <dbReference type="Proteomes" id="UP000825890"/>
    </source>
</evidence>
<feature type="region of interest" description="Disordered" evidence="1">
    <location>
        <begin position="340"/>
        <end position="384"/>
    </location>
</feature>
<comment type="caution">
    <text evidence="4">The sequence shown here is derived from an EMBL/GenBank/DDBJ whole genome shotgun (WGS) entry which is preliminary data.</text>
</comment>
<feature type="transmembrane region" description="Helical" evidence="2">
    <location>
        <begin position="169"/>
        <end position="193"/>
    </location>
</feature>
<reference evidence="4 5" key="1">
    <citation type="submission" date="2021-01" db="EMBL/GenBank/DDBJ databases">
        <title>Cercospora kikuchii MAFF 305040 whole genome shotgun sequence.</title>
        <authorList>
            <person name="Kashiwa T."/>
            <person name="Suzuki T."/>
        </authorList>
    </citation>
    <scope>NUCLEOTIDE SEQUENCE [LARGE SCALE GENOMIC DNA]</scope>
    <source>
        <strain evidence="4 5">MAFF 305040</strain>
    </source>
</reference>
<feature type="transmembrane region" description="Helical" evidence="2">
    <location>
        <begin position="48"/>
        <end position="79"/>
    </location>
</feature>
<dbReference type="Pfam" id="PF20684">
    <property type="entry name" value="Fung_rhodopsin"/>
    <property type="match status" value="1"/>
</dbReference>